<gene>
    <name evidence="3" type="ORF">TUM17379_03620</name>
</gene>
<protein>
    <recommendedName>
        <fullName evidence="2">Signal transduction histidine kinase internal region domain-containing protein</fullName>
    </recommendedName>
</protein>
<keyword evidence="1" id="KW-1133">Transmembrane helix</keyword>
<dbReference type="Pfam" id="PF06580">
    <property type="entry name" value="His_kinase"/>
    <property type="match status" value="1"/>
</dbReference>
<evidence type="ECO:0000256" key="1">
    <source>
        <dbReference type="SAM" id="Phobius"/>
    </source>
</evidence>
<keyword evidence="1" id="KW-0472">Membrane</keyword>
<sequence length="342" mass="39092">MPYYSILYVLILGSLLYVNLATAQLYGKTLFYHPMEHVGLLVYCLVSFFATRIIIHLKRYQASTNLWKYIEVVLLAGILNTMLTTGVWMLLRFIFLTVVNDGNWQVNWASVLANMAFIFFNLHIVIAGGYLAYHYLNQASQAELNRVRAEQASSQARLKLLQQQLEPHFLFNNLNVLSSLISYAPESAEVYVSKLANLYRYMLKHKESLFVPLTEEMIFMTDYVDLMNIRFDGAYALNIKSDITPYENKLIASGGLQTLVENAIKHNSASSEEPMEIDLFIAQQHMTLINRKTLKPTQVKSTKTGLSNLQQRYRSLANKEITIEESEGFFSVSLPLLEQGTL</sequence>
<reference evidence="3" key="1">
    <citation type="submission" date="2021-05" db="EMBL/GenBank/DDBJ databases">
        <title>Molecular characterization for Shewanella algae harboring chromosomal blaOXA-55-like strains isolated from clinical and environment sample.</title>
        <authorList>
            <person name="Ohama Y."/>
            <person name="Aoki K."/>
            <person name="Harada S."/>
            <person name="Moriya K."/>
            <person name="Ishii Y."/>
            <person name="Tateda K."/>
        </authorList>
    </citation>
    <scope>NUCLEOTIDE SEQUENCE</scope>
    <source>
        <strain evidence="3">TUM17379</strain>
    </source>
</reference>
<evidence type="ECO:0000313" key="3">
    <source>
        <dbReference type="EMBL" id="BCV43344.1"/>
    </source>
</evidence>
<dbReference type="PANTHER" id="PTHR34220">
    <property type="entry name" value="SENSOR HISTIDINE KINASE YPDA"/>
    <property type="match status" value="1"/>
</dbReference>
<dbReference type="RefSeq" id="WP_123115542.1">
    <property type="nucleotide sequence ID" value="NZ_AP024613.1"/>
</dbReference>
<proteinExistence type="predicted"/>
<dbReference type="InterPro" id="IPR050640">
    <property type="entry name" value="Bact_2-comp_sensor_kinase"/>
</dbReference>
<dbReference type="PANTHER" id="PTHR34220:SF7">
    <property type="entry name" value="SENSOR HISTIDINE KINASE YPDA"/>
    <property type="match status" value="1"/>
</dbReference>
<feature type="transmembrane region" description="Helical" evidence="1">
    <location>
        <begin position="7"/>
        <end position="26"/>
    </location>
</feature>
<evidence type="ECO:0000313" key="4">
    <source>
        <dbReference type="Proteomes" id="UP000825078"/>
    </source>
</evidence>
<accession>A0AAD1K5Y4</accession>
<feature type="transmembrane region" description="Helical" evidence="1">
    <location>
        <begin position="69"/>
        <end position="91"/>
    </location>
</feature>
<dbReference type="Proteomes" id="UP000825078">
    <property type="component" value="Chromosome"/>
</dbReference>
<organism evidence="3 4">
    <name type="scientific">Shewanella algae</name>
    <dbReference type="NCBI Taxonomy" id="38313"/>
    <lineage>
        <taxon>Bacteria</taxon>
        <taxon>Pseudomonadati</taxon>
        <taxon>Pseudomonadota</taxon>
        <taxon>Gammaproteobacteria</taxon>
        <taxon>Alteromonadales</taxon>
        <taxon>Shewanellaceae</taxon>
        <taxon>Shewanella</taxon>
    </lineage>
</organism>
<dbReference type="EMBL" id="AP024613">
    <property type="protein sequence ID" value="BCV43344.1"/>
    <property type="molecule type" value="Genomic_DNA"/>
</dbReference>
<name>A0AAD1K5Y4_9GAMM</name>
<feature type="transmembrane region" description="Helical" evidence="1">
    <location>
        <begin position="111"/>
        <end position="136"/>
    </location>
</feature>
<dbReference type="Gene3D" id="3.30.565.10">
    <property type="entry name" value="Histidine kinase-like ATPase, C-terminal domain"/>
    <property type="match status" value="1"/>
</dbReference>
<feature type="transmembrane region" description="Helical" evidence="1">
    <location>
        <begin position="38"/>
        <end position="57"/>
    </location>
</feature>
<keyword evidence="1" id="KW-0812">Transmembrane</keyword>
<dbReference type="GO" id="GO:0000155">
    <property type="term" value="F:phosphorelay sensor kinase activity"/>
    <property type="evidence" value="ECO:0007669"/>
    <property type="project" value="InterPro"/>
</dbReference>
<dbReference type="GO" id="GO:0016020">
    <property type="term" value="C:membrane"/>
    <property type="evidence" value="ECO:0007669"/>
    <property type="project" value="InterPro"/>
</dbReference>
<dbReference type="AlphaFoldDB" id="A0AAD1K5Y4"/>
<dbReference type="InterPro" id="IPR010559">
    <property type="entry name" value="Sig_transdc_His_kin_internal"/>
</dbReference>
<feature type="domain" description="Signal transduction histidine kinase internal region" evidence="2">
    <location>
        <begin position="156"/>
        <end position="232"/>
    </location>
</feature>
<evidence type="ECO:0000259" key="2">
    <source>
        <dbReference type="Pfam" id="PF06580"/>
    </source>
</evidence>
<dbReference type="InterPro" id="IPR036890">
    <property type="entry name" value="HATPase_C_sf"/>
</dbReference>